<gene>
    <name evidence="2" type="ORF">SAMN02745912_00673</name>
</gene>
<sequence length="623" mass="72527">MNEIYKKNLEILKTKYPHIYERIINEKESKIDVTVDESKDGNKYMIINSQNKKMYINSRYKPLDEARKWSGSIAIKEKSKIVLIGFGLGYRIKELISRLTSKSFLIVLEPSLKVFTEAIKNIDCSDIFLNNRLLLLVNEDIENIRETMARYINSYNLNNISTIIMPNYLNIFNQTIDGYIDLIKNKLTDERLNQNTILKQGLMWYTNFMNNIPFICGSVNLKSFIGKFKGKPAVIISAGPSLSKNVHLLKKIEDKAVIICVGTALKALLKKNIKPDIVVAMDAKHHNYNHFRNIQYDDIPLLYSPKVFSAILKKHKGDKIVFNDYEAYGGKTINSFYEEIEVLYSGGSVAHNALGFAQKIGADPIIFIGQDLAYEDNRTHAEGTVYENEKIDEENVVEIEGIYGRKVNTKIEWRQFLIWIENSIRKDKEDVDRIYIDATEGGAKIQGTEIMTFEEAISKYCIENIEVRKKFEEIITEGRNSIELNEVIKDLRAIRFELDEIRALCIKMFGIYDKIRDLYIVDQVGNEYEINKLWRRINNLEKEIKNKKQGLLTIEPIAMPYINLMDNECDDGIDKTIRQIENSKKLYYYIKESAEYIYYLVENFLEEYQEKEIKKLVFSVNIH</sequence>
<evidence type="ECO:0000313" key="2">
    <source>
        <dbReference type="EMBL" id="SHJ66614.1"/>
    </source>
</evidence>
<dbReference type="OrthoDB" id="5291305at2"/>
<dbReference type="InterPro" id="IPR035994">
    <property type="entry name" value="Nucleoside_phosphorylase_sf"/>
</dbReference>
<dbReference type="RefSeq" id="WP_073146958.1">
    <property type="nucleotide sequence ID" value="NZ_FRAG01000005.1"/>
</dbReference>
<protein>
    <submittedName>
        <fullName evidence="2">Uncharacterized conserved protein</fullName>
    </submittedName>
</protein>
<dbReference type="Pfam" id="PF01973">
    <property type="entry name" value="MptE-like"/>
    <property type="match status" value="1"/>
</dbReference>
<evidence type="ECO:0000259" key="1">
    <source>
        <dbReference type="Pfam" id="PF01973"/>
    </source>
</evidence>
<evidence type="ECO:0000313" key="3">
    <source>
        <dbReference type="Proteomes" id="UP000184465"/>
    </source>
</evidence>
<dbReference type="AlphaFoldDB" id="A0A1M6L687"/>
<accession>A0A1M6L687</accession>
<dbReference type="STRING" id="1121301.SAMN02745912_00673"/>
<dbReference type="GO" id="GO:0009116">
    <property type="term" value="P:nucleoside metabolic process"/>
    <property type="evidence" value="ECO:0007669"/>
    <property type="project" value="InterPro"/>
</dbReference>
<dbReference type="InterPro" id="IPR002826">
    <property type="entry name" value="MptE-like"/>
</dbReference>
<keyword evidence="3" id="KW-1185">Reference proteome</keyword>
<dbReference type="PANTHER" id="PTHR41786:SF1">
    <property type="entry name" value="6-HYDROXYMETHYLPTERIN DIPHOSPHOKINASE MPTE-LIKE DOMAIN-CONTAINING PROTEIN"/>
    <property type="match status" value="1"/>
</dbReference>
<proteinExistence type="predicted"/>
<dbReference type="PANTHER" id="PTHR41786">
    <property type="entry name" value="MOTILITY ACCESSORY FACTOR MAF"/>
    <property type="match status" value="1"/>
</dbReference>
<feature type="domain" description="6-hydroxymethylpterin diphosphokinase MptE-like" evidence="1">
    <location>
        <begin position="207"/>
        <end position="376"/>
    </location>
</feature>
<reference evidence="3" key="1">
    <citation type="submission" date="2016-11" db="EMBL/GenBank/DDBJ databases">
        <authorList>
            <person name="Varghese N."/>
            <person name="Submissions S."/>
        </authorList>
    </citation>
    <scope>NUCLEOTIDE SEQUENCE [LARGE SCALE GENOMIC DNA]</scope>
    <source>
        <strain evidence="3">DSM 15212 / CIP 107654 / DViRD3</strain>
    </source>
</reference>
<dbReference type="EMBL" id="FRAG01000005">
    <property type="protein sequence ID" value="SHJ66614.1"/>
    <property type="molecule type" value="Genomic_DNA"/>
</dbReference>
<dbReference type="Proteomes" id="UP000184465">
    <property type="component" value="Unassembled WGS sequence"/>
</dbReference>
<dbReference type="SUPFAM" id="SSF53167">
    <property type="entry name" value="Purine and uridine phosphorylases"/>
    <property type="match status" value="1"/>
</dbReference>
<organism evidence="2 3">
    <name type="scientific">Paramaledivibacter caminithermalis (strain DSM 15212 / CIP 107654 / DViRD3)</name>
    <name type="common">Clostridium caminithermale</name>
    <dbReference type="NCBI Taxonomy" id="1121301"/>
    <lineage>
        <taxon>Bacteria</taxon>
        <taxon>Bacillati</taxon>
        <taxon>Bacillota</taxon>
        <taxon>Clostridia</taxon>
        <taxon>Peptostreptococcales</taxon>
        <taxon>Caminicellaceae</taxon>
        <taxon>Paramaledivibacter</taxon>
    </lineage>
</organism>
<dbReference type="GO" id="GO:0003824">
    <property type="term" value="F:catalytic activity"/>
    <property type="evidence" value="ECO:0007669"/>
    <property type="project" value="InterPro"/>
</dbReference>
<name>A0A1M6L687_PARC5</name>